<name>A0A8J3G0Y9_9BURK</name>
<gene>
    <name evidence="1" type="ORF">GCM10009007_19380</name>
</gene>
<keyword evidence="2" id="KW-1185">Reference proteome</keyword>
<protein>
    <submittedName>
        <fullName evidence="1">Uncharacterized protein</fullName>
    </submittedName>
</protein>
<evidence type="ECO:0000313" key="1">
    <source>
        <dbReference type="EMBL" id="GHA78459.1"/>
    </source>
</evidence>
<dbReference type="AlphaFoldDB" id="A0A8J3G0Y9"/>
<reference evidence="1" key="1">
    <citation type="journal article" date="2014" name="Int. J. Syst. Evol. Microbiol.">
        <title>Complete genome sequence of Corynebacterium casei LMG S-19264T (=DSM 44701T), isolated from a smear-ripened cheese.</title>
        <authorList>
            <consortium name="US DOE Joint Genome Institute (JGI-PGF)"/>
            <person name="Walter F."/>
            <person name="Albersmeier A."/>
            <person name="Kalinowski J."/>
            <person name="Ruckert C."/>
        </authorList>
    </citation>
    <scope>NUCLEOTIDE SEQUENCE</scope>
    <source>
        <strain evidence="1">KCTC 32501</strain>
    </source>
</reference>
<sequence length="79" mass="8872">MPFLPSGRYALAGKLKQARHRAAIELGWDFRQADECTLSELAGLFDSDEYKEHGKFENERLGVLLKSIHGVAKVLAKSR</sequence>
<dbReference type="EMBL" id="BMZG01000012">
    <property type="protein sequence ID" value="GHA78459.1"/>
    <property type="molecule type" value="Genomic_DNA"/>
</dbReference>
<proteinExistence type="predicted"/>
<organism evidence="1 2">
    <name type="scientific">Formosimonas limnophila</name>
    <dbReference type="NCBI Taxonomy" id="1384487"/>
    <lineage>
        <taxon>Bacteria</taxon>
        <taxon>Pseudomonadati</taxon>
        <taxon>Pseudomonadota</taxon>
        <taxon>Betaproteobacteria</taxon>
        <taxon>Burkholderiales</taxon>
        <taxon>Burkholderiaceae</taxon>
        <taxon>Formosimonas</taxon>
    </lineage>
</organism>
<evidence type="ECO:0000313" key="2">
    <source>
        <dbReference type="Proteomes" id="UP000614287"/>
    </source>
</evidence>
<reference evidence="1" key="2">
    <citation type="submission" date="2020-09" db="EMBL/GenBank/DDBJ databases">
        <authorList>
            <person name="Sun Q."/>
            <person name="Kim S."/>
        </authorList>
    </citation>
    <scope>NUCLEOTIDE SEQUENCE</scope>
    <source>
        <strain evidence="1">KCTC 32501</strain>
    </source>
</reference>
<comment type="caution">
    <text evidence="1">The sequence shown here is derived from an EMBL/GenBank/DDBJ whole genome shotgun (WGS) entry which is preliminary data.</text>
</comment>
<accession>A0A8J3G0Y9</accession>
<dbReference type="Proteomes" id="UP000614287">
    <property type="component" value="Unassembled WGS sequence"/>
</dbReference>